<dbReference type="CDD" id="cd11299">
    <property type="entry name" value="O-FucT_plant"/>
    <property type="match status" value="1"/>
</dbReference>
<dbReference type="EMBL" id="JAFEMO010000007">
    <property type="protein sequence ID" value="KAH7568211.1"/>
    <property type="molecule type" value="Genomic_DNA"/>
</dbReference>
<keyword evidence="8" id="KW-1133">Transmembrane helix</keyword>
<keyword evidence="10" id="KW-1185">Reference proteome</keyword>
<evidence type="ECO:0000256" key="4">
    <source>
        <dbReference type="ARBA" id="ARBA00023253"/>
    </source>
</evidence>
<keyword evidence="8" id="KW-0812">Transmembrane</keyword>
<dbReference type="PANTHER" id="PTHR31288:SF22">
    <property type="entry name" value="O-FUCOSYLTRANSFERASE 9"/>
    <property type="match status" value="1"/>
</dbReference>
<gene>
    <name evidence="9" type="ORF">JRO89_XS07G0261800</name>
</gene>
<dbReference type="PIRSF" id="PIRSF009360">
    <property type="entry name" value="UCP009360"/>
    <property type="match status" value="1"/>
</dbReference>
<evidence type="ECO:0000256" key="6">
    <source>
        <dbReference type="ARBA" id="ARBA00030350"/>
    </source>
</evidence>
<feature type="region of interest" description="Disordered" evidence="7">
    <location>
        <begin position="13"/>
        <end position="48"/>
    </location>
</feature>
<evidence type="ECO:0000256" key="5">
    <source>
        <dbReference type="ARBA" id="ARBA00023277"/>
    </source>
</evidence>
<feature type="transmembrane region" description="Helical" evidence="8">
    <location>
        <begin position="203"/>
        <end position="225"/>
    </location>
</feature>
<dbReference type="Proteomes" id="UP000827721">
    <property type="component" value="Unassembled WGS sequence"/>
</dbReference>
<protein>
    <recommendedName>
        <fullName evidence="6">O-fucosyltransferase family protein</fullName>
    </recommendedName>
</protein>
<comment type="caution">
    <text evidence="9">The sequence shown here is derived from an EMBL/GenBank/DDBJ whole genome shotgun (WGS) entry which is preliminary data.</text>
</comment>
<dbReference type="Pfam" id="PF10250">
    <property type="entry name" value="O-FucT"/>
    <property type="match status" value="1"/>
</dbReference>
<evidence type="ECO:0000313" key="9">
    <source>
        <dbReference type="EMBL" id="KAH7568211.1"/>
    </source>
</evidence>
<evidence type="ECO:0000256" key="8">
    <source>
        <dbReference type="SAM" id="Phobius"/>
    </source>
</evidence>
<proteinExistence type="inferred from homology"/>
<dbReference type="PANTHER" id="PTHR31288">
    <property type="entry name" value="O-FUCOSYLTRANSFERASE FAMILY PROTEIN"/>
    <property type="match status" value="1"/>
</dbReference>
<dbReference type="InterPro" id="IPR024709">
    <property type="entry name" value="FucosylTrfase_pln"/>
</dbReference>
<feature type="transmembrane region" description="Helical" evidence="8">
    <location>
        <begin position="76"/>
        <end position="97"/>
    </location>
</feature>
<evidence type="ECO:0000256" key="7">
    <source>
        <dbReference type="SAM" id="MobiDB-lite"/>
    </source>
</evidence>
<sequence>MHGLSRLGTVRSVSATATTGPSSSPPSSPRLRHGRNKNTGSVVGSVGGGGGRWGKQNLVERLVFVVVSVAFKRKGVLLLAPLLYISGMLLYMGSLGFDVVDLKSVVVVHKRAPPGSLYRSPQLFEKLWPFMEAEANATDNAVLSYLDMDRVDCSALYACMYDPRTRYNDCITLLLNFFLEVELPKSNGFLIIEANGGLNQQRLSVIIVVAFSVAAGLAPAILAFMDSEVKLINVLKVQIAFLVWSRKNNGKTIIFKITYIFCFSNSISFSKFGDIFDEDFFIYALRNNVNVIKELPGDILERFDNNISSIVNLRVKAWSSPTYYLQKVLPKLVQMRAVRIAPFSNRLAHGVPSYIQGLRCFTNFETMRFSEPIRTLAEKMVERMVKNSSHSGGQYVSVHLRFETDMVAFSCCEYDGGEEERHEMDIARERSWRGKFRKRGRIIRPGANRVDGKCPLTPLEVGMMLRGMGFDNTTSVYVAAGKIYKAEKYMAPLRQMFPRLETKDTLATPEELAAFKGHSSRLAALDYTVCLHSEVFVTTQGGNFPHFLMGHRRYLYGGHAKTIKPDKRKLALLFDSLNIRWDEFKRQMQDMLRHSDAKGSELRKSSSSLYTFPMPDCMCKHPEA</sequence>
<evidence type="ECO:0000256" key="1">
    <source>
        <dbReference type="ARBA" id="ARBA00007737"/>
    </source>
</evidence>
<accession>A0ABQ8HV17</accession>
<name>A0ABQ8HV17_9ROSI</name>
<dbReference type="InterPro" id="IPR019378">
    <property type="entry name" value="GDP-Fuc_O-FucTrfase"/>
</dbReference>
<keyword evidence="5" id="KW-0119">Carbohydrate metabolism</keyword>
<comment type="similarity">
    <text evidence="1">Belongs to the glycosyltransferase GT106 family.</text>
</comment>
<evidence type="ECO:0000313" key="10">
    <source>
        <dbReference type="Proteomes" id="UP000827721"/>
    </source>
</evidence>
<keyword evidence="2" id="KW-0328">Glycosyltransferase</keyword>
<keyword evidence="4" id="KW-0294">Fucose metabolism</keyword>
<keyword evidence="3" id="KW-0808">Transferase</keyword>
<dbReference type="Gene3D" id="3.40.50.11350">
    <property type="match status" value="1"/>
</dbReference>
<organism evidence="9 10">
    <name type="scientific">Xanthoceras sorbifolium</name>
    <dbReference type="NCBI Taxonomy" id="99658"/>
    <lineage>
        <taxon>Eukaryota</taxon>
        <taxon>Viridiplantae</taxon>
        <taxon>Streptophyta</taxon>
        <taxon>Embryophyta</taxon>
        <taxon>Tracheophyta</taxon>
        <taxon>Spermatophyta</taxon>
        <taxon>Magnoliopsida</taxon>
        <taxon>eudicotyledons</taxon>
        <taxon>Gunneridae</taxon>
        <taxon>Pentapetalae</taxon>
        <taxon>rosids</taxon>
        <taxon>malvids</taxon>
        <taxon>Sapindales</taxon>
        <taxon>Sapindaceae</taxon>
        <taxon>Xanthoceroideae</taxon>
        <taxon>Xanthoceras</taxon>
    </lineage>
</organism>
<evidence type="ECO:0000256" key="3">
    <source>
        <dbReference type="ARBA" id="ARBA00022679"/>
    </source>
</evidence>
<reference evidence="9 10" key="1">
    <citation type="submission" date="2021-02" db="EMBL/GenBank/DDBJ databases">
        <title>Plant Genome Project.</title>
        <authorList>
            <person name="Zhang R.-G."/>
        </authorList>
    </citation>
    <scope>NUCLEOTIDE SEQUENCE [LARGE SCALE GENOMIC DNA]</scope>
    <source>
        <tissue evidence="9">Leaves</tissue>
    </source>
</reference>
<keyword evidence="8" id="KW-0472">Membrane</keyword>
<evidence type="ECO:0000256" key="2">
    <source>
        <dbReference type="ARBA" id="ARBA00022676"/>
    </source>
</evidence>